<proteinExistence type="predicted"/>
<accession>A0A448YV99</accession>
<feature type="domain" description="DUF6816" evidence="1">
    <location>
        <begin position="141"/>
        <end position="355"/>
    </location>
</feature>
<reference evidence="2 3" key="1">
    <citation type="submission" date="2019-01" db="EMBL/GenBank/DDBJ databases">
        <authorList>
            <person name="Ferrante I. M."/>
        </authorList>
    </citation>
    <scope>NUCLEOTIDE SEQUENCE [LARGE SCALE GENOMIC DNA]</scope>
    <source>
        <strain evidence="2 3">B856</strain>
    </source>
</reference>
<sequence>MKGRRNNDVLCFATVVCCVALATGMVQPEHRHRQAPTPASTAASASRRTFGIVSTASLSSLLIGNPSTAYKASADPLNALIPAGSGAVLQQRATIERSNEWREGSPRLSTQLGLSRIGTTRDESSSRAIAPLQQSLSPFSDRELFYPSSLAGEWTVRSTLQQKVFPFGPDFVPSHSLVQGSPRNRGEQVGDTTSYTVRYISENEKTIADRAFNLVSMSRSYQQLSPVIADSIVWDSARDPTRLTYQTEPIAADMRPVGPRKAEVYLTARKTEESSSGFAAAERSRTITVGTGSVSANDQEVITEFLPVDGDTVRAVSRIAIYLTPNPNSREGVLWQQVNGKAVAFYDYEMVMERKK</sequence>
<dbReference type="Proteomes" id="UP000291116">
    <property type="component" value="Unassembled WGS sequence"/>
</dbReference>
<dbReference type="OrthoDB" id="195555at2759"/>
<evidence type="ECO:0000259" key="1">
    <source>
        <dbReference type="Pfam" id="PF20670"/>
    </source>
</evidence>
<dbReference type="EMBL" id="CAACVS010000006">
    <property type="protein sequence ID" value="VEU33690.1"/>
    <property type="molecule type" value="Genomic_DNA"/>
</dbReference>
<dbReference type="AlphaFoldDB" id="A0A448YV99"/>
<gene>
    <name evidence="2" type="ORF">PSNMU_V1.4_AUG-EV-PASAV3_0003800</name>
</gene>
<evidence type="ECO:0000313" key="3">
    <source>
        <dbReference type="Proteomes" id="UP000291116"/>
    </source>
</evidence>
<evidence type="ECO:0000313" key="2">
    <source>
        <dbReference type="EMBL" id="VEU33690.1"/>
    </source>
</evidence>
<dbReference type="Pfam" id="PF20670">
    <property type="entry name" value="DUF6816"/>
    <property type="match status" value="1"/>
</dbReference>
<organism evidence="2 3">
    <name type="scientific">Pseudo-nitzschia multistriata</name>
    <dbReference type="NCBI Taxonomy" id="183589"/>
    <lineage>
        <taxon>Eukaryota</taxon>
        <taxon>Sar</taxon>
        <taxon>Stramenopiles</taxon>
        <taxon>Ochrophyta</taxon>
        <taxon>Bacillariophyta</taxon>
        <taxon>Bacillariophyceae</taxon>
        <taxon>Bacillariophycidae</taxon>
        <taxon>Bacillariales</taxon>
        <taxon>Bacillariaceae</taxon>
        <taxon>Pseudo-nitzschia</taxon>
    </lineage>
</organism>
<protein>
    <recommendedName>
        <fullName evidence="1">DUF6816 domain-containing protein</fullName>
    </recommendedName>
</protein>
<dbReference type="InterPro" id="IPR049213">
    <property type="entry name" value="DUF6816"/>
</dbReference>
<name>A0A448YV99_9STRA</name>
<keyword evidence="3" id="KW-1185">Reference proteome</keyword>